<organism evidence="1 2">
    <name type="scientific">Stylosanthes scabra</name>
    <dbReference type="NCBI Taxonomy" id="79078"/>
    <lineage>
        <taxon>Eukaryota</taxon>
        <taxon>Viridiplantae</taxon>
        <taxon>Streptophyta</taxon>
        <taxon>Embryophyta</taxon>
        <taxon>Tracheophyta</taxon>
        <taxon>Spermatophyta</taxon>
        <taxon>Magnoliopsida</taxon>
        <taxon>eudicotyledons</taxon>
        <taxon>Gunneridae</taxon>
        <taxon>Pentapetalae</taxon>
        <taxon>rosids</taxon>
        <taxon>fabids</taxon>
        <taxon>Fabales</taxon>
        <taxon>Fabaceae</taxon>
        <taxon>Papilionoideae</taxon>
        <taxon>50 kb inversion clade</taxon>
        <taxon>dalbergioids sensu lato</taxon>
        <taxon>Dalbergieae</taxon>
        <taxon>Pterocarpus clade</taxon>
        <taxon>Stylosanthes</taxon>
    </lineage>
</organism>
<proteinExistence type="predicted"/>
<comment type="caution">
    <text evidence="1">The sequence shown here is derived from an EMBL/GenBank/DDBJ whole genome shotgun (WGS) entry which is preliminary data.</text>
</comment>
<protein>
    <submittedName>
        <fullName evidence="1">Uncharacterized protein</fullName>
    </submittedName>
</protein>
<name>A0ABU6WMY9_9FABA</name>
<dbReference type="Proteomes" id="UP001341840">
    <property type="component" value="Unassembled WGS sequence"/>
</dbReference>
<evidence type="ECO:0000313" key="1">
    <source>
        <dbReference type="EMBL" id="MED6186266.1"/>
    </source>
</evidence>
<gene>
    <name evidence="1" type="ORF">PIB30_065179</name>
</gene>
<keyword evidence="2" id="KW-1185">Reference proteome</keyword>
<evidence type="ECO:0000313" key="2">
    <source>
        <dbReference type="Proteomes" id="UP001341840"/>
    </source>
</evidence>
<sequence length="195" mass="21549">MILFGRYLRIPTSELVIGTLSKVGGYIGPEIRRYCATGFLVYGCDLATDELTRGTWLRSYGGHLPESKQSFAGGVIRGRREGHLKGDSDAQRKPQALCKVTLGSLVDSIGVDSRRPSMARWSGNPEVGKSIALIRARWRGVLEVGKSNFTSKASRECRKLLRGSLRILLSELSRTRELGSRVPQDKAHFKYAPSP</sequence>
<reference evidence="1 2" key="1">
    <citation type="journal article" date="2023" name="Plants (Basel)">
        <title>Bridging the Gap: Combining Genomics and Transcriptomics Approaches to Understand Stylosanthes scabra, an Orphan Legume from the Brazilian Caatinga.</title>
        <authorList>
            <person name="Ferreira-Neto J.R.C."/>
            <person name="da Silva M.D."/>
            <person name="Binneck E."/>
            <person name="de Melo N.F."/>
            <person name="da Silva R.H."/>
            <person name="de Melo A.L.T.M."/>
            <person name="Pandolfi V."/>
            <person name="Bustamante F.O."/>
            <person name="Brasileiro-Vidal A.C."/>
            <person name="Benko-Iseppon A.M."/>
        </authorList>
    </citation>
    <scope>NUCLEOTIDE SEQUENCE [LARGE SCALE GENOMIC DNA]</scope>
    <source>
        <tissue evidence="1">Leaves</tissue>
    </source>
</reference>
<accession>A0ABU6WMY9</accession>
<dbReference type="EMBL" id="JASCZI010181889">
    <property type="protein sequence ID" value="MED6186266.1"/>
    <property type="molecule type" value="Genomic_DNA"/>
</dbReference>